<evidence type="ECO:0000256" key="2">
    <source>
        <dbReference type="PROSITE-ProRule" id="PRU00169"/>
    </source>
</evidence>
<dbReference type="EMBL" id="CP010802">
    <property type="protein sequence ID" value="ALC17142.1"/>
    <property type="molecule type" value="Genomic_DNA"/>
</dbReference>
<dbReference type="Pfam" id="PF00072">
    <property type="entry name" value="Response_reg"/>
    <property type="match status" value="1"/>
</dbReference>
<dbReference type="SMART" id="SM00448">
    <property type="entry name" value="REC"/>
    <property type="match status" value="1"/>
</dbReference>
<dbReference type="InterPro" id="IPR011006">
    <property type="entry name" value="CheY-like_superfamily"/>
</dbReference>
<protein>
    <submittedName>
        <fullName evidence="4">Putative transcriptional regulator</fullName>
    </submittedName>
</protein>
<dbReference type="GO" id="GO:0000160">
    <property type="term" value="P:phosphorelay signal transduction system"/>
    <property type="evidence" value="ECO:0007669"/>
    <property type="project" value="InterPro"/>
</dbReference>
<dbReference type="RefSeq" id="WP_053551172.1">
    <property type="nucleotide sequence ID" value="NZ_CP010802.1"/>
</dbReference>
<dbReference type="Gene3D" id="3.40.50.2300">
    <property type="match status" value="1"/>
</dbReference>
<evidence type="ECO:0000313" key="4">
    <source>
        <dbReference type="EMBL" id="ALC17142.1"/>
    </source>
</evidence>
<dbReference type="InterPro" id="IPR050595">
    <property type="entry name" value="Bact_response_regulator"/>
</dbReference>
<dbReference type="InterPro" id="IPR009875">
    <property type="entry name" value="PilZ_domain"/>
</dbReference>
<proteinExistence type="predicted"/>
<feature type="modified residue" description="4-aspartylphosphate" evidence="2">
    <location>
        <position position="54"/>
    </location>
</feature>
<dbReference type="Proteomes" id="UP000057158">
    <property type="component" value="Chromosome"/>
</dbReference>
<dbReference type="GO" id="GO:0035438">
    <property type="term" value="F:cyclic-di-GMP binding"/>
    <property type="evidence" value="ECO:0007669"/>
    <property type="project" value="InterPro"/>
</dbReference>
<dbReference type="CDD" id="cd17546">
    <property type="entry name" value="REC_hyHK_CKI1_RcsC-like"/>
    <property type="match status" value="1"/>
</dbReference>
<dbReference type="SUPFAM" id="SSF141371">
    <property type="entry name" value="PilZ domain-like"/>
    <property type="match status" value="1"/>
</dbReference>
<dbReference type="AlphaFoldDB" id="A0A0M4DAH0"/>
<dbReference type="SUPFAM" id="SSF52172">
    <property type="entry name" value="CheY-like"/>
    <property type="match status" value="1"/>
</dbReference>
<feature type="domain" description="Response regulatory" evidence="3">
    <location>
        <begin position="5"/>
        <end position="121"/>
    </location>
</feature>
<dbReference type="PROSITE" id="PS50110">
    <property type="entry name" value="RESPONSE_REGULATORY"/>
    <property type="match status" value="1"/>
</dbReference>
<keyword evidence="1 2" id="KW-0597">Phosphoprotein</keyword>
<dbReference type="InterPro" id="IPR001789">
    <property type="entry name" value="Sig_transdc_resp-reg_receiver"/>
</dbReference>
<dbReference type="Pfam" id="PF07238">
    <property type="entry name" value="PilZ"/>
    <property type="match status" value="1"/>
</dbReference>
<dbReference type="PANTHER" id="PTHR44591:SF20">
    <property type="entry name" value="PROTEIN PILH"/>
    <property type="match status" value="1"/>
</dbReference>
<reference evidence="4 5" key="1">
    <citation type="submission" date="2015-07" db="EMBL/GenBank/DDBJ databases">
        <title>Isolation and Genomic Characterization of a Novel Halophilic Metal-Reducing Deltaproteobacterium from the Deep Subsurface.</title>
        <authorList>
            <person name="Badalamenti J.P."/>
            <person name="Summers Z.M."/>
            <person name="Gralnick J.A."/>
            <person name="Bond D.R."/>
        </authorList>
    </citation>
    <scope>NUCLEOTIDE SEQUENCE [LARGE SCALE GENOMIC DNA]</scope>
    <source>
        <strain evidence="4 5">WTL</strain>
    </source>
</reference>
<sequence>MSEITVLLADDVELFLELEKTFFRREAVRLLTARTGKEAVDLVLEHRPGLVFMDLYMPEMDGDEACRQIKAHPALGKTPVVMVTHGGRPEDLERCRQAGCDDILLKPINRHLFVETARRFLQVIDRAAPRVEARFSIRYGIFQQNLLSNYAVNLSTGGIFIETDTILPPHTALGLEFVLPEPEREIVCKGRVAWVNHPDKIINPALPAGMGLQFLDLQGDDLSAIREYIKTRALHPSW</sequence>
<dbReference type="KEGG" id="des:DSOUD_2381"/>
<accession>A0A0M4DAH0</accession>
<keyword evidence="5" id="KW-1185">Reference proteome</keyword>
<dbReference type="PATRIC" id="fig|1603606.3.peg.2583"/>
<dbReference type="STRING" id="1603606.DSOUD_2381"/>
<dbReference type="Gene3D" id="2.40.10.220">
    <property type="entry name" value="predicted glycosyltransferase like domains"/>
    <property type="match status" value="1"/>
</dbReference>
<evidence type="ECO:0000256" key="1">
    <source>
        <dbReference type="ARBA" id="ARBA00022553"/>
    </source>
</evidence>
<evidence type="ECO:0000259" key="3">
    <source>
        <dbReference type="PROSITE" id="PS50110"/>
    </source>
</evidence>
<evidence type="ECO:0000313" key="5">
    <source>
        <dbReference type="Proteomes" id="UP000057158"/>
    </source>
</evidence>
<dbReference type="PANTHER" id="PTHR44591">
    <property type="entry name" value="STRESS RESPONSE REGULATOR PROTEIN 1"/>
    <property type="match status" value="1"/>
</dbReference>
<organism evidence="4 5">
    <name type="scientific">Desulfuromonas soudanensis</name>
    <dbReference type="NCBI Taxonomy" id="1603606"/>
    <lineage>
        <taxon>Bacteria</taxon>
        <taxon>Pseudomonadati</taxon>
        <taxon>Thermodesulfobacteriota</taxon>
        <taxon>Desulfuromonadia</taxon>
        <taxon>Desulfuromonadales</taxon>
        <taxon>Desulfuromonadaceae</taxon>
        <taxon>Desulfuromonas</taxon>
    </lineage>
</organism>
<gene>
    <name evidence="4" type="ORF">DSOUD_2381</name>
</gene>
<name>A0A0M4DAH0_9BACT</name>